<dbReference type="RefSeq" id="WP_093158740.1">
    <property type="nucleotide sequence ID" value="NZ_FNEK01000037.1"/>
</dbReference>
<keyword evidence="4" id="KW-1185">Reference proteome</keyword>
<dbReference type="STRING" id="571298.SAMN04488026_103721"/>
<dbReference type="AlphaFoldDB" id="A0A1G9AVS3"/>
<dbReference type="InterPro" id="IPR003646">
    <property type="entry name" value="SH3-like_bac-type"/>
</dbReference>
<name>A0A1G9AVS3_9RHOB</name>
<reference evidence="3 4" key="1">
    <citation type="submission" date="2016-10" db="EMBL/GenBank/DDBJ databases">
        <authorList>
            <person name="de Groot N.N."/>
        </authorList>
    </citation>
    <scope>NUCLEOTIDE SEQUENCE [LARGE SCALE GENOMIC DNA]</scope>
    <source>
        <strain evidence="3 4">DSM 25294</strain>
    </source>
</reference>
<gene>
    <name evidence="3" type="ORF">SAMN04488026_103721</name>
</gene>
<proteinExistence type="predicted"/>
<keyword evidence="1" id="KW-0732">Signal</keyword>
<feature type="chain" id="PRO_5011632513" evidence="1">
    <location>
        <begin position="22"/>
        <end position="94"/>
    </location>
</feature>
<evidence type="ECO:0000313" key="4">
    <source>
        <dbReference type="Proteomes" id="UP000199382"/>
    </source>
</evidence>
<dbReference type="Gene3D" id="2.30.30.40">
    <property type="entry name" value="SH3 Domains"/>
    <property type="match status" value="1"/>
</dbReference>
<dbReference type="PROSITE" id="PS51781">
    <property type="entry name" value="SH3B"/>
    <property type="match status" value="1"/>
</dbReference>
<sequence>MKPLYLATTIAFLLSSLPAMAASLSEVAGVAEDDMLKLRSGPGLGYRVVVGLPNGTIVRNYGCDRVGGTPWCKVSLRDVRQLKGYVSGHYLKDR</sequence>
<dbReference type="EMBL" id="FNEK01000037">
    <property type="protein sequence ID" value="SDK31333.1"/>
    <property type="molecule type" value="Genomic_DNA"/>
</dbReference>
<feature type="signal peptide" evidence="1">
    <location>
        <begin position="1"/>
        <end position="21"/>
    </location>
</feature>
<dbReference type="Pfam" id="PF08239">
    <property type="entry name" value="SH3_3"/>
    <property type="match status" value="1"/>
</dbReference>
<organism evidence="3 4">
    <name type="scientific">Aliiruegeria lutimaris</name>
    <dbReference type="NCBI Taxonomy" id="571298"/>
    <lineage>
        <taxon>Bacteria</taxon>
        <taxon>Pseudomonadati</taxon>
        <taxon>Pseudomonadota</taxon>
        <taxon>Alphaproteobacteria</taxon>
        <taxon>Rhodobacterales</taxon>
        <taxon>Roseobacteraceae</taxon>
        <taxon>Aliiruegeria</taxon>
    </lineage>
</organism>
<evidence type="ECO:0000259" key="2">
    <source>
        <dbReference type="PROSITE" id="PS51781"/>
    </source>
</evidence>
<dbReference type="OrthoDB" id="8451772at2"/>
<feature type="domain" description="SH3b" evidence="2">
    <location>
        <begin position="25"/>
        <end position="94"/>
    </location>
</feature>
<dbReference type="Proteomes" id="UP000199382">
    <property type="component" value="Unassembled WGS sequence"/>
</dbReference>
<protein>
    <submittedName>
        <fullName evidence="3">SH3 domain-containing protein</fullName>
    </submittedName>
</protein>
<accession>A0A1G9AVS3</accession>
<evidence type="ECO:0000313" key="3">
    <source>
        <dbReference type="EMBL" id="SDK31333.1"/>
    </source>
</evidence>
<evidence type="ECO:0000256" key="1">
    <source>
        <dbReference type="SAM" id="SignalP"/>
    </source>
</evidence>